<dbReference type="InterPro" id="IPR029058">
    <property type="entry name" value="AB_hydrolase_fold"/>
</dbReference>
<keyword evidence="3" id="KW-1185">Reference proteome</keyword>
<dbReference type="GO" id="GO:0016787">
    <property type="term" value="F:hydrolase activity"/>
    <property type="evidence" value="ECO:0007669"/>
    <property type="project" value="UniProtKB-KW"/>
</dbReference>
<comment type="caution">
    <text evidence="2">The sequence shown here is derived from an EMBL/GenBank/DDBJ whole genome shotgun (WGS) entry which is preliminary data.</text>
</comment>
<dbReference type="Pfam" id="PF12146">
    <property type="entry name" value="Hydrolase_4"/>
    <property type="match status" value="1"/>
</dbReference>
<dbReference type="InterPro" id="IPR050471">
    <property type="entry name" value="AB_hydrolase"/>
</dbReference>
<dbReference type="InterPro" id="IPR022742">
    <property type="entry name" value="Hydrolase_4"/>
</dbReference>
<dbReference type="AlphaFoldDB" id="A0A8B2NTS9"/>
<evidence type="ECO:0000259" key="1">
    <source>
        <dbReference type="Pfam" id="PF12146"/>
    </source>
</evidence>
<protein>
    <submittedName>
        <fullName evidence="2">Alpha/beta hydrolase</fullName>
    </submittedName>
</protein>
<keyword evidence="2" id="KW-0378">Hydrolase</keyword>
<organism evidence="2 3">
    <name type="scientific">Acuticoccus sediminis</name>
    <dbReference type="NCBI Taxonomy" id="2184697"/>
    <lineage>
        <taxon>Bacteria</taxon>
        <taxon>Pseudomonadati</taxon>
        <taxon>Pseudomonadota</taxon>
        <taxon>Alphaproteobacteria</taxon>
        <taxon>Hyphomicrobiales</taxon>
        <taxon>Amorphaceae</taxon>
        <taxon>Acuticoccus</taxon>
    </lineage>
</organism>
<proteinExistence type="predicted"/>
<name>A0A8B2NTS9_9HYPH</name>
<sequence>MEIALDGEILALPASRKTRALLGYLVLCGRPQRRERLCELFWEIPDDPRAALRWSLSKLRPLVNAAGETLLISDRDQVSIDTAPISVDAHRIDTCATREDIPVTRLEEAWESASRLLLENCELTNQPAFSAWLEQKRTEMVRLRIRIARRLATSTELTPDEADKWAERWRADAPFDPSAAQQSVLARRKLGREHEATTMADAMDRSFREAGLQPPDFSPPVYEVAGAPKDALCVGEDNPAPHQTIRFTQSDDAVTLAWTALGRPGCMPLVKSGCWPSHLELDWGTPVWGDLYRSLADDFRFVRYDERGTGLSDWTVPEISFERSVADLERVVDAAGFERVPLLGISHGAAVSIEFAARHPERVSHLILVGGYAAGWRHTASAEEIREREAVMLLTERGWSRANPYLRHILSQERIPGASAAELKRFDEVQSCSTSPANAARILDVMARIDVRERLRHVAAPTLVVHSRNDAFVPVSAGRALAAEIPCAEFVGLESENHLLLGREPATATLVAAIRRFLAP</sequence>
<dbReference type="Gene3D" id="1.10.10.10">
    <property type="entry name" value="Winged helix-like DNA-binding domain superfamily/Winged helix DNA-binding domain"/>
    <property type="match status" value="1"/>
</dbReference>
<evidence type="ECO:0000313" key="3">
    <source>
        <dbReference type="Proteomes" id="UP000249590"/>
    </source>
</evidence>
<dbReference type="SUPFAM" id="SSF53474">
    <property type="entry name" value="alpha/beta-Hydrolases"/>
    <property type="match status" value="1"/>
</dbReference>
<dbReference type="PRINTS" id="PR00111">
    <property type="entry name" value="ABHYDROLASE"/>
</dbReference>
<dbReference type="EMBL" id="QHHQ01000003">
    <property type="protein sequence ID" value="RAI00665.1"/>
    <property type="molecule type" value="Genomic_DNA"/>
</dbReference>
<dbReference type="PANTHER" id="PTHR43433:SF8">
    <property type="entry name" value="BIFUNCTIONAL LIPASE_ADENYLATE CYCLASE LIPJ"/>
    <property type="match status" value="1"/>
</dbReference>
<dbReference type="Proteomes" id="UP000249590">
    <property type="component" value="Unassembled WGS sequence"/>
</dbReference>
<gene>
    <name evidence="2" type="ORF">DLJ53_15540</name>
</gene>
<dbReference type="Gene3D" id="3.40.50.1820">
    <property type="entry name" value="alpha/beta hydrolase"/>
    <property type="match status" value="1"/>
</dbReference>
<feature type="domain" description="Serine aminopeptidase S33" evidence="1">
    <location>
        <begin position="297"/>
        <end position="488"/>
    </location>
</feature>
<reference evidence="2 3" key="1">
    <citation type="submission" date="2018-05" db="EMBL/GenBank/DDBJ databases">
        <title>Acuticoccus sediminis sp. nov., isolated from deep-sea sediment of Indian Ocean.</title>
        <authorList>
            <person name="Liu X."/>
            <person name="Lai Q."/>
            <person name="Du Y."/>
            <person name="Sun F."/>
            <person name="Zhang X."/>
            <person name="Wang S."/>
            <person name="Shao Z."/>
        </authorList>
    </citation>
    <scope>NUCLEOTIDE SEQUENCE [LARGE SCALE GENOMIC DNA]</scope>
    <source>
        <strain evidence="2 3">PTG4-2</strain>
    </source>
</reference>
<dbReference type="PANTHER" id="PTHR43433">
    <property type="entry name" value="HYDROLASE, ALPHA/BETA FOLD FAMILY PROTEIN"/>
    <property type="match status" value="1"/>
</dbReference>
<accession>A0A8B2NTS9</accession>
<dbReference type="InterPro" id="IPR000073">
    <property type="entry name" value="AB_hydrolase_1"/>
</dbReference>
<evidence type="ECO:0000313" key="2">
    <source>
        <dbReference type="EMBL" id="RAI00665.1"/>
    </source>
</evidence>
<dbReference type="InterPro" id="IPR036388">
    <property type="entry name" value="WH-like_DNA-bd_sf"/>
</dbReference>